<protein>
    <recommendedName>
        <fullName evidence="2">Lipoprotein</fullName>
    </recommendedName>
</protein>
<organism evidence="1">
    <name type="scientific">Pedobacter sp. KACC 23697</name>
    <dbReference type="NCBI Taxonomy" id="3149230"/>
    <lineage>
        <taxon>Bacteria</taxon>
        <taxon>Pseudomonadati</taxon>
        <taxon>Bacteroidota</taxon>
        <taxon>Sphingobacteriia</taxon>
        <taxon>Sphingobacteriales</taxon>
        <taxon>Sphingobacteriaceae</taxon>
        <taxon>Pedobacter</taxon>
    </lineage>
</organism>
<dbReference type="PROSITE" id="PS51257">
    <property type="entry name" value="PROKAR_LIPOPROTEIN"/>
    <property type="match status" value="1"/>
</dbReference>
<name>A0AAU7K309_9SPHI</name>
<sequence length="507" mass="57185">MKKNSLKKALIKPVILTITIFLILSGCKKESNHSSKTADKEEVSIKDGRLVFAHQNSFKDLMQRAHERKSTDLINNFVSNLTGHESFISLRQEAIIFSKTGKLSAVSLKKSLSMSLFPGRIPLQSNNDDLSPPAGPGLEETPLDSLVQDPYFASMLNPQGEIEVENTVYKVTGYGTFMSAPEDKPEVDYLVDQLNNGILTLDDMVINDGESFFKISGKPIRLYDTYGAVNDQKDDRINVQDYPVTYSSIYQYRPDADAWIYDGIPTIQYGGKTWFGKLFESIRGRDEIYTDNFESKRRVRVTFYNSSWVVYSSVGISVQMQKKNWIGWSGTEANELRLGWDAMEYYCGDAPAPPSAPVSSVPQRFSKLDLPKLTKDYVEVDLLGYNITFDKNENLQKGIKKIHEFLPSVPGLKPKTDRDENYAYRVWSNRALHSISTILDRDEIISYNTEGINKTLDWSVGFKVSWGFEGPPSVGYAPLKFTITRASIFGIAKYGSVWKGARIVADK</sequence>
<dbReference type="RefSeq" id="WP_406824188.1">
    <property type="nucleotide sequence ID" value="NZ_CP157485.1"/>
</dbReference>
<gene>
    <name evidence="1" type="ORF">ABEG20_15415</name>
</gene>
<proteinExistence type="predicted"/>
<dbReference type="EMBL" id="CP157485">
    <property type="protein sequence ID" value="XBO46679.1"/>
    <property type="molecule type" value="Genomic_DNA"/>
</dbReference>
<evidence type="ECO:0008006" key="2">
    <source>
        <dbReference type="Google" id="ProtNLM"/>
    </source>
</evidence>
<dbReference type="AlphaFoldDB" id="A0AAU7K309"/>
<reference evidence="1" key="1">
    <citation type="submission" date="2024-05" db="EMBL/GenBank/DDBJ databases">
        <authorList>
            <person name="Kim S."/>
            <person name="Heo J."/>
            <person name="Choi H."/>
            <person name="Choi Y."/>
            <person name="Kwon S.-W."/>
            <person name="Kim Y."/>
        </authorList>
    </citation>
    <scope>NUCLEOTIDE SEQUENCE</scope>
    <source>
        <strain evidence="1">KACC 23697</strain>
    </source>
</reference>
<evidence type="ECO:0000313" key="1">
    <source>
        <dbReference type="EMBL" id="XBO46679.1"/>
    </source>
</evidence>
<accession>A0AAU7K309</accession>